<dbReference type="InterPro" id="IPR050515">
    <property type="entry name" value="Beta-lactam/transpept"/>
</dbReference>
<dbReference type="GO" id="GO:0051301">
    <property type="term" value="P:cell division"/>
    <property type="evidence" value="ECO:0007669"/>
    <property type="project" value="UniProtKB-KW"/>
</dbReference>
<dbReference type="Pfam" id="PF21922">
    <property type="entry name" value="PBP_dimer_2"/>
    <property type="match status" value="1"/>
</dbReference>
<dbReference type="Pfam" id="PF00905">
    <property type="entry name" value="Transpeptidase"/>
    <property type="match status" value="1"/>
</dbReference>
<dbReference type="PANTHER" id="PTHR30627">
    <property type="entry name" value="PEPTIDOGLYCAN D,D-TRANSPEPTIDASE"/>
    <property type="match status" value="1"/>
</dbReference>
<accession>A0ABN6XB76</accession>
<dbReference type="InterPro" id="IPR001460">
    <property type="entry name" value="PCN-bd_Tpept"/>
</dbReference>
<dbReference type="SUPFAM" id="SSF56601">
    <property type="entry name" value="beta-lactamase/transpeptidase-like"/>
    <property type="match status" value="1"/>
</dbReference>
<evidence type="ECO:0000259" key="2">
    <source>
        <dbReference type="Pfam" id="PF21922"/>
    </source>
</evidence>
<sequence>MNVPVRRLFTVALLMVLTLMVSTTIIQFFHADTLDADPRNKRATYDEYGRFRGPIVIAGDSVAVSNPVDDEYGYQRSYTDGELYAPITGYFSVVNGTSGMERAENDYLNGTADDLWLDRLTSLFTGAQPQGSSVELTIDPAAQKAAWDGLGDQRGAVVAIEPATGKVLALVSKPSYDPNDLATHDYDAANQAYQALVDPDNDQQPLINRALGGDQYPPGSTFKLVTSSAALESGDYDPDTVIPAPVTYTLPGTSTEMENYGGEICSPSGEMTLAAALQMSCNTAFAGLGVALGDDAMRDQSEAYWFDHDLSIPLPVTPSRYPPDDDADGSSPAKTALASIGQGDVRVTPLQMAMVSAAIANDGSLMSPYLVDTVRAPDLDVVEQTSPDELDRAISSTTADEMTDMMLSVVDDGTGTSAQIPGVEVAGKTGTAETGVQGDAPHAWFTSFAPADDPQVAVAVIVENGGSLGSEATGGRVAAPIAKAVMQAVIDR</sequence>
<evidence type="ECO:0000259" key="1">
    <source>
        <dbReference type="Pfam" id="PF00905"/>
    </source>
</evidence>
<dbReference type="Gene3D" id="3.40.710.10">
    <property type="entry name" value="DD-peptidase/beta-lactamase superfamily"/>
    <property type="match status" value="1"/>
</dbReference>
<keyword evidence="4" id="KW-1185">Reference proteome</keyword>
<dbReference type="PANTHER" id="PTHR30627:SF24">
    <property type="entry name" value="PENICILLIN-BINDING PROTEIN 4B"/>
    <property type="match status" value="1"/>
</dbReference>
<dbReference type="Gene3D" id="3.90.1310.10">
    <property type="entry name" value="Penicillin-binding protein 2a (Domain 2)"/>
    <property type="match status" value="1"/>
</dbReference>
<keyword evidence="3" id="KW-0131">Cell cycle</keyword>
<keyword evidence="3" id="KW-0132">Cell division</keyword>
<name>A0ABN6XB76_9CELL</name>
<protein>
    <submittedName>
        <fullName evidence="3">Cell division protein FtsI</fullName>
    </submittedName>
</protein>
<organism evidence="3 4">
    <name type="scientific">Paraoerskovia sediminicola</name>
    <dbReference type="NCBI Taxonomy" id="1138587"/>
    <lineage>
        <taxon>Bacteria</taxon>
        <taxon>Bacillati</taxon>
        <taxon>Actinomycetota</taxon>
        <taxon>Actinomycetes</taxon>
        <taxon>Micrococcales</taxon>
        <taxon>Cellulomonadaceae</taxon>
        <taxon>Paraoerskovia</taxon>
    </lineage>
</organism>
<dbReference type="InterPro" id="IPR036138">
    <property type="entry name" value="PBP_dimer_sf"/>
</dbReference>
<dbReference type="Proteomes" id="UP001321475">
    <property type="component" value="Chromosome"/>
</dbReference>
<proteinExistence type="predicted"/>
<feature type="domain" description="Penicillin binding protein A dimerisation" evidence="2">
    <location>
        <begin position="52"/>
        <end position="134"/>
    </location>
</feature>
<dbReference type="SUPFAM" id="SSF56519">
    <property type="entry name" value="Penicillin binding protein dimerisation domain"/>
    <property type="match status" value="1"/>
</dbReference>
<gene>
    <name evidence="3" type="ORF">GCM10025865_13880</name>
</gene>
<dbReference type="InterPro" id="IPR054120">
    <property type="entry name" value="PBPA_dimer"/>
</dbReference>
<feature type="domain" description="Penicillin-binding protein transpeptidase" evidence="1">
    <location>
        <begin position="155"/>
        <end position="487"/>
    </location>
</feature>
<evidence type="ECO:0000313" key="3">
    <source>
        <dbReference type="EMBL" id="BDZ42089.1"/>
    </source>
</evidence>
<dbReference type="EMBL" id="AP027729">
    <property type="protein sequence ID" value="BDZ42089.1"/>
    <property type="molecule type" value="Genomic_DNA"/>
</dbReference>
<dbReference type="InterPro" id="IPR012338">
    <property type="entry name" value="Beta-lactam/transpept-like"/>
</dbReference>
<reference evidence="4" key="1">
    <citation type="journal article" date="2019" name="Int. J. Syst. Evol. Microbiol.">
        <title>The Global Catalogue of Microorganisms (GCM) 10K type strain sequencing project: providing services to taxonomists for standard genome sequencing and annotation.</title>
        <authorList>
            <consortium name="The Broad Institute Genomics Platform"/>
            <consortium name="The Broad Institute Genome Sequencing Center for Infectious Disease"/>
            <person name="Wu L."/>
            <person name="Ma J."/>
        </authorList>
    </citation>
    <scope>NUCLEOTIDE SEQUENCE [LARGE SCALE GENOMIC DNA]</scope>
    <source>
        <strain evidence="4">NBRC 108565</strain>
    </source>
</reference>
<dbReference type="RefSeq" id="WP_286219121.1">
    <property type="nucleotide sequence ID" value="NZ_AP027729.1"/>
</dbReference>
<evidence type="ECO:0000313" key="4">
    <source>
        <dbReference type="Proteomes" id="UP001321475"/>
    </source>
</evidence>